<organism evidence="2 3">
    <name type="scientific">Aliidiomarina iranensis</name>
    <dbReference type="NCBI Taxonomy" id="1434071"/>
    <lineage>
        <taxon>Bacteria</taxon>
        <taxon>Pseudomonadati</taxon>
        <taxon>Pseudomonadota</taxon>
        <taxon>Gammaproteobacteria</taxon>
        <taxon>Alteromonadales</taxon>
        <taxon>Idiomarinaceae</taxon>
        <taxon>Aliidiomarina</taxon>
    </lineage>
</organism>
<dbReference type="AlphaFoldDB" id="A0A432W2U1"/>
<accession>A0A432W2U1</accession>
<keyword evidence="1" id="KW-1133">Transmembrane helix</keyword>
<keyword evidence="1" id="KW-0812">Transmembrane</keyword>
<evidence type="ECO:0000313" key="2">
    <source>
        <dbReference type="EMBL" id="RUO23551.1"/>
    </source>
</evidence>
<protein>
    <submittedName>
        <fullName evidence="2">Uncharacterized protein</fullName>
    </submittedName>
</protein>
<reference evidence="3" key="1">
    <citation type="journal article" date="2018" name="Front. Microbiol.">
        <title>Genome-Based Analysis Reveals the Taxonomy and Diversity of the Family Idiomarinaceae.</title>
        <authorList>
            <person name="Liu Y."/>
            <person name="Lai Q."/>
            <person name="Shao Z."/>
        </authorList>
    </citation>
    <scope>NUCLEOTIDE SEQUENCE [LARGE SCALE GENOMIC DNA]</scope>
    <source>
        <strain evidence="3">GBPy7</strain>
    </source>
</reference>
<sequence length="116" mass="12727">MSKSLIGKLDVLSVFIAWFLLLAFLIALCYGKLFAPPEASASHLVYIFGAFLGALVVHIVLALFNRCPHCNKCLTVQGFKPPHPASSGDWTKVVWHWFSGSIVCIHCGQRVNTNGL</sequence>
<feature type="transmembrane region" description="Helical" evidence="1">
    <location>
        <begin position="12"/>
        <end position="31"/>
    </location>
</feature>
<evidence type="ECO:0000313" key="3">
    <source>
        <dbReference type="Proteomes" id="UP000288395"/>
    </source>
</evidence>
<gene>
    <name evidence="2" type="ORF">CWE08_02580</name>
</gene>
<keyword evidence="3" id="KW-1185">Reference proteome</keyword>
<feature type="transmembrane region" description="Helical" evidence="1">
    <location>
        <begin position="43"/>
        <end position="64"/>
    </location>
</feature>
<dbReference type="EMBL" id="PIPJ01000001">
    <property type="protein sequence ID" value="RUO23551.1"/>
    <property type="molecule type" value="Genomic_DNA"/>
</dbReference>
<proteinExistence type="predicted"/>
<name>A0A432W2U1_9GAMM</name>
<evidence type="ECO:0000256" key="1">
    <source>
        <dbReference type="SAM" id="Phobius"/>
    </source>
</evidence>
<comment type="caution">
    <text evidence="2">The sequence shown here is derived from an EMBL/GenBank/DDBJ whole genome shotgun (WGS) entry which is preliminary data.</text>
</comment>
<dbReference type="Proteomes" id="UP000288395">
    <property type="component" value="Unassembled WGS sequence"/>
</dbReference>
<keyword evidence="1" id="KW-0472">Membrane</keyword>